<comment type="caution">
    <text evidence="3">The sequence shown here is derived from an EMBL/GenBank/DDBJ whole genome shotgun (WGS) entry which is preliminary data.</text>
</comment>
<proteinExistence type="predicted"/>
<evidence type="ECO:0000313" key="3">
    <source>
        <dbReference type="EMBL" id="MBC2664024.1"/>
    </source>
</evidence>
<evidence type="ECO:0000313" key="4">
    <source>
        <dbReference type="Proteomes" id="UP000566813"/>
    </source>
</evidence>
<name>A0A7X1FND8_9SPHN</name>
<feature type="transmembrane region" description="Helical" evidence="1">
    <location>
        <begin position="34"/>
        <end position="57"/>
    </location>
</feature>
<dbReference type="Pfam" id="PF20349">
    <property type="entry name" value="DUF6644"/>
    <property type="match status" value="1"/>
</dbReference>
<evidence type="ECO:0000259" key="2">
    <source>
        <dbReference type="Pfam" id="PF20349"/>
    </source>
</evidence>
<gene>
    <name evidence="3" type="ORF">H7F51_00680</name>
</gene>
<accession>A0A7X1FND8</accession>
<feature type="transmembrane region" description="Helical" evidence="1">
    <location>
        <begin position="140"/>
        <end position="159"/>
    </location>
</feature>
<organism evidence="3 4">
    <name type="scientific">Novosphingobium flavum</name>
    <dbReference type="NCBI Taxonomy" id="1778672"/>
    <lineage>
        <taxon>Bacteria</taxon>
        <taxon>Pseudomonadati</taxon>
        <taxon>Pseudomonadota</taxon>
        <taxon>Alphaproteobacteria</taxon>
        <taxon>Sphingomonadales</taxon>
        <taxon>Sphingomonadaceae</taxon>
        <taxon>Novosphingobium</taxon>
    </lineage>
</organism>
<feature type="domain" description="DUF6644" evidence="2">
    <location>
        <begin position="33"/>
        <end position="161"/>
    </location>
</feature>
<dbReference type="AlphaFoldDB" id="A0A7X1FND8"/>
<feature type="transmembrane region" description="Helical" evidence="1">
    <location>
        <begin position="102"/>
        <end position="119"/>
    </location>
</feature>
<keyword evidence="4" id="KW-1185">Reference proteome</keyword>
<keyword evidence="1" id="KW-1133">Transmembrane helix</keyword>
<dbReference type="Proteomes" id="UP000566813">
    <property type="component" value="Unassembled WGS sequence"/>
</dbReference>
<reference evidence="3 4" key="1">
    <citation type="submission" date="2020-08" db="EMBL/GenBank/DDBJ databases">
        <title>The genome sequence of type strain Novosphingobium flavum NBRC 111647.</title>
        <authorList>
            <person name="Liu Y."/>
        </authorList>
    </citation>
    <scope>NUCLEOTIDE SEQUENCE [LARGE SCALE GENOMIC DNA]</scope>
    <source>
        <strain evidence="3 4">NBRC 111647</strain>
    </source>
</reference>
<protein>
    <recommendedName>
        <fullName evidence="2">DUF6644 domain-containing protein</fullName>
    </recommendedName>
</protein>
<dbReference type="InterPro" id="IPR046586">
    <property type="entry name" value="DUF6644"/>
</dbReference>
<sequence>MPTDPSGLFATIEASAPAMAIAGSDWAFPLIETAHVVGVALVIGSILLLDLALLGVLRFPGRHEALQNTVLPWTWGGFVLALLTGMAMFASAATRYATNIPFLAKMALLMLAGVNMAFFNSHPGRPGARRGENLPGALRASAGISLCAWLGVVVTGRWIGFV</sequence>
<dbReference type="EMBL" id="JACLAW010000001">
    <property type="protein sequence ID" value="MBC2664024.1"/>
    <property type="molecule type" value="Genomic_DNA"/>
</dbReference>
<dbReference type="RefSeq" id="WP_185662282.1">
    <property type="nucleotide sequence ID" value="NZ_JACLAW010000001.1"/>
</dbReference>
<keyword evidence="1" id="KW-0472">Membrane</keyword>
<feature type="transmembrane region" description="Helical" evidence="1">
    <location>
        <begin position="69"/>
        <end position="90"/>
    </location>
</feature>
<keyword evidence="1" id="KW-0812">Transmembrane</keyword>
<evidence type="ECO:0000256" key="1">
    <source>
        <dbReference type="SAM" id="Phobius"/>
    </source>
</evidence>